<organism evidence="1 2">
    <name type="scientific">Halorubellus litoreus</name>
    <dbReference type="NCBI Taxonomy" id="755308"/>
    <lineage>
        <taxon>Archaea</taxon>
        <taxon>Methanobacteriati</taxon>
        <taxon>Methanobacteriota</taxon>
        <taxon>Stenosarchaea group</taxon>
        <taxon>Halobacteria</taxon>
        <taxon>Halobacteriales</taxon>
        <taxon>Halorubellaceae</taxon>
        <taxon>Halorubellus</taxon>
    </lineage>
</organism>
<gene>
    <name evidence="1" type="ORF">ACFQGB_21285</name>
</gene>
<evidence type="ECO:0008006" key="3">
    <source>
        <dbReference type="Google" id="ProtNLM"/>
    </source>
</evidence>
<dbReference type="RefSeq" id="WP_336352331.1">
    <property type="nucleotide sequence ID" value="NZ_JAZAQL010000006.1"/>
</dbReference>
<evidence type="ECO:0000313" key="1">
    <source>
        <dbReference type="EMBL" id="MFC6955405.1"/>
    </source>
</evidence>
<keyword evidence="2" id="KW-1185">Reference proteome</keyword>
<dbReference type="EMBL" id="JBHSXN010000006">
    <property type="protein sequence ID" value="MFC6955405.1"/>
    <property type="molecule type" value="Genomic_DNA"/>
</dbReference>
<name>A0ABD5VIN7_9EURY</name>
<reference evidence="1 2" key="1">
    <citation type="journal article" date="2019" name="Int. J. Syst. Evol. Microbiol.">
        <title>The Global Catalogue of Microorganisms (GCM) 10K type strain sequencing project: providing services to taxonomists for standard genome sequencing and annotation.</title>
        <authorList>
            <consortium name="The Broad Institute Genomics Platform"/>
            <consortium name="The Broad Institute Genome Sequencing Center for Infectious Disease"/>
            <person name="Wu L."/>
            <person name="Ma J."/>
        </authorList>
    </citation>
    <scope>NUCLEOTIDE SEQUENCE [LARGE SCALE GENOMIC DNA]</scope>
    <source>
        <strain evidence="1 2">GX26</strain>
    </source>
</reference>
<evidence type="ECO:0000313" key="2">
    <source>
        <dbReference type="Proteomes" id="UP001596395"/>
    </source>
</evidence>
<accession>A0ABD5VIN7</accession>
<comment type="caution">
    <text evidence="1">The sequence shown here is derived from an EMBL/GenBank/DDBJ whole genome shotgun (WGS) entry which is preliminary data.</text>
</comment>
<dbReference type="AlphaFoldDB" id="A0ABD5VIN7"/>
<proteinExistence type="predicted"/>
<dbReference type="Proteomes" id="UP001596395">
    <property type="component" value="Unassembled WGS sequence"/>
</dbReference>
<sequence>MVQETVESARTTCKHCGFSAPVGADVWDTATHPTLGDLMQCPECGSTDTTSG</sequence>
<protein>
    <recommendedName>
        <fullName evidence="3">Small CPxCG-related zinc finger protein</fullName>
    </recommendedName>
</protein>